<reference evidence="1 2" key="1">
    <citation type="journal article" date="2013" name="Curr. Biol.">
        <title>The Genome of the Foraminiferan Reticulomyxa filosa.</title>
        <authorList>
            <person name="Glockner G."/>
            <person name="Hulsmann N."/>
            <person name="Schleicher M."/>
            <person name="Noegel A.A."/>
            <person name="Eichinger L."/>
            <person name="Gallinger C."/>
            <person name="Pawlowski J."/>
            <person name="Sierra R."/>
            <person name="Euteneuer U."/>
            <person name="Pillet L."/>
            <person name="Moustafa A."/>
            <person name="Platzer M."/>
            <person name="Groth M."/>
            <person name="Szafranski K."/>
            <person name="Schliwa M."/>
        </authorList>
    </citation>
    <scope>NUCLEOTIDE SEQUENCE [LARGE SCALE GENOMIC DNA]</scope>
</reference>
<dbReference type="OrthoDB" id="6257037at2759"/>
<evidence type="ECO:0000313" key="1">
    <source>
        <dbReference type="EMBL" id="ETN99686.1"/>
    </source>
</evidence>
<keyword evidence="2" id="KW-1185">Reference proteome</keyword>
<feature type="non-terminal residue" evidence="1">
    <location>
        <position position="555"/>
    </location>
</feature>
<sequence>MIAQLQQTFPNIAEEIILKAWGQCDKNVDKTNGVLTWLTENTTTLQQQQYLMNLFQYFGVKLEKTTISQTWKNCNQILIDTREKLREICATSNLNELKEENELKIIREMCLHILWNILKYPKHIKYRQINKQALYNYLFQRCHTLGADFEQVLIDIEVDLQNIGFQRGNDDNWYYQYDCIQLLHLWECYCYWIDKQVIYKTRYYIPRRVCMLWNGKWKDYECVFDYGHRTIMLFDQNKLKIKSLQLGNPNKSLLEFNVTIQYYNDIDIIETHAKWACLILNHTWHFRTTNYEDRDDLSNCVSVNESKNIKISLSIINITCQLFEFNSFYVIWKYIDNATHKEPLNPYSITFKQGIQHLQHNLQMRSHFADGKDEFILFECKFDKCKPVISSKINNSDVLLHDIYKHLPHYPIIQVYWEIKYYFMVSYKHTIGIERNHLPKSDELGIEFIPSNQKTKFNPLLYECDLYKLKMIRDTMDIKLTRDNSLQKLFHETIKNEKKQFYDNIKQAIKFNEKDKNGELILNDLILTILNELKILYHDDIHKQMGYPLQLWHIC</sequence>
<name>X6LEX4_RETFI</name>
<dbReference type="Proteomes" id="UP000023152">
    <property type="component" value="Unassembled WGS sequence"/>
</dbReference>
<protein>
    <recommendedName>
        <fullName evidence="3">CUE domain-containing protein</fullName>
    </recommendedName>
</protein>
<comment type="caution">
    <text evidence="1">The sequence shown here is derived from an EMBL/GenBank/DDBJ whole genome shotgun (WGS) entry which is preliminary data.</text>
</comment>
<gene>
    <name evidence="1" type="ORF">RFI_37784</name>
</gene>
<dbReference type="EMBL" id="ASPP01043240">
    <property type="protein sequence ID" value="ETN99686.1"/>
    <property type="molecule type" value="Genomic_DNA"/>
</dbReference>
<evidence type="ECO:0008006" key="3">
    <source>
        <dbReference type="Google" id="ProtNLM"/>
    </source>
</evidence>
<organism evidence="1 2">
    <name type="scientific">Reticulomyxa filosa</name>
    <dbReference type="NCBI Taxonomy" id="46433"/>
    <lineage>
        <taxon>Eukaryota</taxon>
        <taxon>Sar</taxon>
        <taxon>Rhizaria</taxon>
        <taxon>Retaria</taxon>
        <taxon>Foraminifera</taxon>
        <taxon>Monothalamids</taxon>
        <taxon>Reticulomyxidae</taxon>
        <taxon>Reticulomyxa</taxon>
    </lineage>
</organism>
<dbReference type="AlphaFoldDB" id="X6LEX4"/>
<dbReference type="CDD" id="cd14279">
    <property type="entry name" value="CUE"/>
    <property type="match status" value="1"/>
</dbReference>
<proteinExistence type="predicted"/>
<accession>X6LEX4</accession>
<evidence type="ECO:0000313" key="2">
    <source>
        <dbReference type="Proteomes" id="UP000023152"/>
    </source>
</evidence>